<dbReference type="InterPro" id="IPR050789">
    <property type="entry name" value="Diverse_Enzym_Activities"/>
</dbReference>
<dbReference type="InterPro" id="IPR012338">
    <property type="entry name" value="Beta-lactam/transpept-like"/>
</dbReference>
<accession>A0A7W9UHR2</accession>
<dbReference type="RefSeq" id="WP_040744855.1">
    <property type="nucleotide sequence ID" value="NZ_JACHIT010000001.1"/>
</dbReference>
<dbReference type="PANTHER" id="PTHR43283:SF7">
    <property type="entry name" value="BETA-LACTAMASE-RELATED DOMAIN-CONTAINING PROTEIN"/>
    <property type="match status" value="1"/>
</dbReference>
<comment type="caution">
    <text evidence="2">The sequence shown here is derived from an EMBL/GenBank/DDBJ whole genome shotgun (WGS) entry which is preliminary data.</text>
</comment>
<keyword evidence="3" id="KW-1185">Reference proteome</keyword>
<evidence type="ECO:0000313" key="2">
    <source>
        <dbReference type="EMBL" id="MBB5913456.1"/>
    </source>
</evidence>
<dbReference type="Gene3D" id="3.40.710.10">
    <property type="entry name" value="DD-peptidase/beta-lactamase superfamily"/>
    <property type="match status" value="1"/>
</dbReference>
<feature type="domain" description="Beta-lactamase-related" evidence="1">
    <location>
        <begin position="95"/>
        <end position="335"/>
    </location>
</feature>
<proteinExistence type="predicted"/>
<dbReference type="Proteomes" id="UP000540412">
    <property type="component" value="Unassembled WGS sequence"/>
</dbReference>
<dbReference type="PANTHER" id="PTHR43283">
    <property type="entry name" value="BETA-LACTAMASE-RELATED"/>
    <property type="match status" value="1"/>
</dbReference>
<dbReference type="AlphaFoldDB" id="A0A7W9UHR2"/>
<dbReference type="SUPFAM" id="SSF56601">
    <property type="entry name" value="beta-lactamase/transpeptidase-like"/>
    <property type="match status" value="1"/>
</dbReference>
<dbReference type="EMBL" id="JACHIT010000001">
    <property type="protein sequence ID" value="MBB5913456.1"/>
    <property type="molecule type" value="Genomic_DNA"/>
</dbReference>
<protein>
    <submittedName>
        <fullName evidence="2">CubicO group peptidase (Beta-lactamase class C family)</fullName>
    </submittedName>
</protein>
<gene>
    <name evidence="2" type="ORF">BJY24_002323</name>
</gene>
<dbReference type="InterPro" id="IPR001466">
    <property type="entry name" value="Beta-lactam-related"/>
</dbReference>
<sequence>MGRILGWMVGVTVLALVAGGISAGRAQASAGDDARCAVSSGRAFERADPEQVGLDAGRLEAALAFAADRNRLNVKVFRHNCLIGSGPRNDRTGGVPWNIWSVTKSIVSLVAGIAWDQGKLDLSAPIGRYLPPGQGDAAHRAITVENLLTETSGLHIGTVNEGLTGVVPIDPNSAVLALGVHLDHQPGTEFTYSQRNVDLLSYIIELAVGEPLQQFAQRELFDPLGIARGDYYWARDRAGHTYGYAHLMIPPDDLAKLGLLVSNDGQWNGTDVVSADYLHRALSPSATEPCYGYLFWLGAGCVEMPSFLPRDTYEMAGLGLQNVFVIPSLGLTVVWTGAFGNRSSGGPSGVLQNTTELTHEFFRRLFAAFHEPPAPDPGPYVEPPVELDPRNYFDPNITLAVFGVGPDSYPGCTVVSCSSTPLAPPFADLPPGCLLVTCLGPDPRTPGIH</sequence>
<evidence type="ECO:0000259" key="1">
    <source>
        <dbReference type="Pfam" id="PF00144"/>
    </source>
</evidence>
<dbReference type="Pfam" id="PF00144">
    <property type="entry name" value="Beta-lactamase"/>
    <property type="match status" value="1"/>
</dbReference>
<organism evidence="2 3">
    <name type="scientific">Nocardia transvalensis</name>
    <dbReference type="NCBI Taxonomy" id="37333"/>
    <lineage>
        <taxon>Bacteria</taxon>
        <taxon>Bacillati</taxon>
        <taxon>Actinomycetota</taxon>
        <taxon>Actinomycetes</taxon>
        <taxon>Mycobacteriales</taxon>
        <taxon>Nocardiaceae</taxon>
        <taxon>Nocardia</taxon>
    </lineage>
</organism>
<reference evidence="2 3" key="1">
    <citation type="submission" date="2020-08" db="EMBL/GenBank/DDBJ databases">
        <title>Sequencing the genomes of 1000 actinobacteria strains.</title>
        <authorList>
            <person name="Klenk H.-P."/>
        </authorList>
    </citation>
    <scope>NUCLEOTIDE SEQUENCE [LARGE SCALE GENOMIC DNA]</scope>
    <source>
        <strain evidence="2 3">DSM 43582</strain>
    </source>
</reference>
<evidence type="ECO:0000313" key="3">
    <source>
        <dbReference type="Proteomes" id="UP000540412"/>
    </source>
</evidence>
<name>A0A7W9UHR2_9NOCA</name>